<accession>A0A8W7PHE9</accession>
<dbReference type="PROSITE" id="PS01360">
    <property type="entry name" value="ZF_MYND_1"/>
    <property type="match status" value="1"/>
</dbReference>
<dbReference type="SUPFAM" id="SSF144232">
    <property type="entry name" value="HIT/MYND zinc finger-like"/>
    <property type="match status" value="1"/>
</dbReference>
<dbReference type="Pfam" id="PF01753">
    <property type="entry name" value="zf-MYND"/>
    <property type="match status" value="1"/>
</dbReference>
<dbReference type="PANTHER" id="PTHR28069:SF2">
    <property type="entry name" value="GH20023P"/>
    <property type="match status" value="1"/>
</dbReference>
<dbReference type="InterPro" id="IPR046824">
    <property type="entry name" value="Mss51-like_C"/>
</dbReference>
<name>A0A8W7PHE9_ANOCL</name>
<reference evidence="7" key="1">
    <citation type="submission" date="2022-08" db="UniProtKB">
        <authorList>
            <consortium name="EnsemblMetazoa"/>
        </authorList>
    </citation>
    <scope>IDENTIFICATION</scope>
</reference>
<evidence type="ECO:0000256" key="2">
    <source>
        <dbReference type="ARBA" id="ARBA00022771"/>
    </source>
</evidence>
<evidence type="ECO:0000256" key="1">
    <source>
        <dbReference type="ARBA" id="ARBA00022723"/>
    </source>
</evidence>
<dbReference type="Proteomes" id="UP000075882">
    <property type="component" value="Unassembled WGS sequence"/>
</dbReference>
<proteinExistence type="predicted"/>
<keyword evidence="1" id="KW-0479">Metal-binding</keyword>
<keyword evidence="2 4" id="KW-0863">Zinc-finger</keyword>
<dbReference type="AlphaFoldDB" id="A0A8W7PHE9"/>
<organism evidence="7">
    <name type="scientific">Anopheles coluzzii</name>
    <name type="common">African malaria mosquito</name>
    <dbReference type="NCBI Taxonomy" id="1518534"/>
    <lineage>
        <taxon>Eukaryota</taxon>
        <taxon>Metazoa</taxon>
        <taxon>Ecdysozoa</taxon>
        <taxon>Arthropoda</taxon>
        <taxon>Hexapoda</taxon>
        <taxon>Insecta</taxon>
        <taxon>Pterygota</taxon>
        <taxon>Neoptera</taxon>
        <taxon>Endopterygota</taxon>
        <taxon>Diptera</taxon>
        <taxon>Nematocera</taxon>
        <taxon>Culicoidea</taxon>
        <taxon>Culicidae</taxon>
        <taxon>Anophelinae</taxon>
        <taxon>Anopheles</taxon>
    </lineage>
</organism>
<feature type="region of interest" description="Disordered" evidence="5">
    <location>
        <begin position="15"/>
        <end position="105"/>
    </location>
</feature>
<evidence type="ECO:0000256" key="3">
    <source>
        <dbReference type="ARBA" id="ARBA00022833"/>
    </source>
</evidence>
<dbReference type="PROSITE" id="PS50865">
    <property type="entry name" value="ZF_MYND_2"/>
    <property type="match status" value="1"/>
</dbReference>
<feature type="domain" description="MYND-type" evidence="6">
    <location>
        <begin position="240"/>
        <end position="278"/>
    </location>
</feature>
<sequence length="558" mass="62293">MDIISTIADVLLSCSRSKKNRTAERPAANAPEPPTTNTSSSSPSSSSNTNSTTTTSLEPSLPSSASLLSSLFPTLSQSPGPSGGSSDQATSSASAGESAHSKKSKLDVERILRILQAGQTPSTSSASSDPSASLLQQLPPELLAGGPEGEENPLGSFLTKDAIRMLMPTLQEVNHKFNVEKQLHALNATAAMAKIMPKTLPPGTDTTEEDELEEDLLDEEEEDTIEYKFTPRPVFIATICQVCKNPLKSFVHCERCKMVSYCGEEHRRTDQPAHRELCAVLCEVAGNRGGHIYQLARKLNVPEYRNLRVHTLNQIELTLKRPMQAYEREIVLFPRICLTPECREWRQELLTECTDCRQQTGLPFGSTFTIHLVGAELQFEGDTLDKWEAFFLHLVPEVAVLRVVFVGPELNVENLPIDVISRIRMCRTCRLKCRVVAFDFQCRTMYHDYRHSSRYQRPNLICFFNPGLHRTTGFAGQDSWPVTIRAATEAGCPMLVTAYTELESPLDLDRLQRESTRALQVVQPPTVNPYGSKRPDRNFISDDTAPMIFKNYYYFIVK</sequence>
<dbReference type="PANTHER" id="PTHR28069">
    <property type="entry name" value="GH20023P"/>
    <property type="match status" value="1"/>
</dbReference>
<dbReference type="Gene3D" id="6.10.140.2220">
    <property type="match status" value="1"/>
</dbReference>
<dbReference type="InterPro" id="IPR002893">
    <property type="entry name" value="Znf_MYND"/>
</dbReference>
<keyword evidence="3" id="KW-0862">Zinc</keyword>
<protein>
    <recommendedName>
        <fullName evidence="6">MYND-type domain-containing protein</fullName>
    </recommendedName>
</protein>
<dbReference type="EnsemblMetazoa" id="ACOM031823-RA">
    <property type="protein sequence ID" value="ACOM031823-PA.1"/>
    <property type="gene ID" value="ACOM031823"/>
</dbReference>
<evidence type="ECO:0000256" key="5">
    <source>
        <dbReference type="SAM" id="MobiDB-lite"/>
    </source>
</evidence>
<evidence type="ECO:0000313" key="7">
    <source>
        <dbReference type="EnsemblMetazoa" id="ACOM031823-PA.1"/>
    </source>
</evidence>
<dbReference type="GO" id="GO:0008270">
    <property type="term" value="F:zinc ion binding"/>
    <property type="evidence" value="ECO:0007669"/>
    <property type="project" value="UniProtKB-KW"/>
</dbReference>
<dbReference type="VEuPathDB" id="VectorBase:ACON2_038522"/>
<evidence type="ECO:0000259" key="6">
    <source>
        <dbReference type="PROSITE" id="PS50865"/>
    </source>
</evidence>
<feature type="compositionally biased region" description="Low complexity" evidence="5">
    <location>
        <begin position="26"/>
        <end position="86"/>
    </location>
</feature>
<dbReference type="Pfam" id="PF20179">
    <property type="entry name" value="MSS51_C"/>
    <property type="match status" value="1"/>
</dbReference>
<evidence type="ECO:0000256" key="4">
    <source>
        <dbReference type="PROSITE-ProRule" id="PRU00134"/>
    </source>
</evidence>